<comment type="caution">
    <text evidence="14">The sequence shown here is derived from an EMBL/GenBank/DDBJ whole genome shotgun (WGS) entry which is preliminary data.</text>
</comment>
<dbReference type="OrthoDB" id="5288404at2"/>
<evidence type="ECO:0000256" key="5">
    <source>
        <dbReference type="ARBA" id="ARBA00022741"/>
    </source>
</evidence>
<keyword evidence="6" id="KW-0067">ATP-binding</keyword>
<feature type="domain" description="Peptidase C39" evidence="13">
    <location>
        <begin position="21"/>
        <end position="150"/>
    </location>
</feature>
<evidence type="ECO:0000256" key="6">
    <source>
        <dbReference type="ARBA" id="ARBA00022840"/>
    </source>
</evidence>
<evidence type="ECO:0000259" key="11">
    <source>
        <dbReference type="PROSITE" id="PS50893"/>
    </source>
</evidence>
<dbReference type="PROSITE" id="PS50929">
    <property type="entry name" value="ABC_TM1F"/>
    <property type="match status" value="1"/>
</dbReference>
<evidence type="ECO:0000259" key="12">
    <source>
        <dbReference type="PROSITE" id="PS50929"/>
    </source>
</evidence>
<organism evidence="14 15">
    <name type="scientific">Pararhodospirillum oryzae</name>
    <dbReference type="NCBI Taxonomy" id="478448"/>
    <lineage>
        <taxon>Bacteria</taxon>
        <taxon>Pseudomonadati</taxon>
        <taxon>Pseudomonadota</taxon>
        <taxon>Alphaproteobacteria</taxon>
        <taxon>Rhodospirillales</taxon>
        <taxon>Rhodospirillaceae</taxon>
        <taxon>Pararhodospirillum</taxon>
    </lineage>
</organism>
<accession>A0A512H7U0</accession>
<keyword evidence="8 10" id="KW-0472">Membrane</keyword>
<keyword evidence="15" id="KW-1185">Reference proteome</keyword>
<feature type="domain" description="ABC transmembrane type-1" evidence="12">
    <location>
        <begin position="182"/>
        <end position="461"/>
    </location>
</feature>
<dbReference type="Gene3D" id="1.20.1560.10">
    <property type="entry name" value="ABC transporter type 1, transmembrane domain"/>
    <property type="match status" value="1"/>
</dbReference>
<protein>
    <submittedName>
        <fullName evidence="14">ABC export transporter fused inner membrane and ATPases</fullName>
    </submittedName>
</protein>
<sequence>MTTQPSQPQVQPADAADRTGETAGIVDPHSALKCLVLVARHRGIEMSVPRLLHDYAIGNTTPNDTLLLRIARSMGLRARYGRIGWKNLKDMGEALPLIARLKNGNWVVLAGFRAEDSKVAVWDPLADVPEMMFLDEATFGPAWAGEVMYLKVRRNLDDPSRKFDIAWFIPEILRQKRLFIDIAIIVLVTHFLGLLSPVFFQLIIDKVLPHESYSTLYVLVLGILGAVLFETGFGVLRQYLTLFATNKIDIRVNDRIFSKLVSLPVHFFENSSTGVLIKHMQQAQSIRGFLTGSLFQTLLDCTMLLVALPMLILYSAKLTLIVIVFSALIAGVIASVLKPFRRRLEELYNADGRRQALLVETISGMRTVKSLALEPLQRRTWNDRSAETVAQTFRVGKLALGSMGVVELLSKAMPIAVIAVGTQSVFDGTLTVGALVAFNMLSGRVVGPLVQIVGLIQAYQQVSLSVRMLGSIMNTPSERGGVGLRPQIKGGLQFDEVTFRYSPDTAPALNEVSFDVRPGSIFGLVGRSGSGKTTITRMMQGLYTPQSGIIRLDGTDIREIDLVHMRSHIGVVLQDNFLFRGTVRENIAAARPDATLADVMEAARLAGADEFIERLPKGFETALEENASNLSGGQKQRLAIARALVTEPRILILDEATSALDPESEAIIQANLKKIALGRTLIIVSHRLSTLVEADAILVMDRGRIDCVARHHELLARSEIYRTLWTQQTKHMA</sequence>
<proteinExistence type="predicted"/>
<dbReference type="PROSITE" id="PS00211">
    <property type="entry name" value="ABC_TRANSPORTER_1"/>
    <property type="match status" value="1"/>
</dbReference>
<dbReference type="RefSeq" id="WP_147163557.1">
    <property type="nucleotide sequence ID" value="NZ_BJZO01000039.1"/>
</dbReference>
<dbReference type="AlphaFoldDB" id="A0A512H7U0"/>
<keyword evidence="3" id="KW-1003">Cell membrane</keyword>
<dbReference type="CDD" id="cd18783">
    <property type="entry name" value="ABC_6TM_PrtD_LapB_HlyB_like"/>
    <property type="match status" value="1"/>
</dbReference>
<feature type="transmembrane region" description="Helical" evidence="10">
    <location>
        <begin position="216"/>
        <end position="236"/>
    </location>
</feature>
<evidence type="ECO:0000256" key="8">
    <source>
        <dbReference type="ARBA" id="ARBA00023136"/>
    </source>
</evidence>
<dbReference type="InterPro" id="IPR017871">
    <property type="entry name" value="ABC_transporter-like_CS"/>
</dbReference>
<dbReference type="Proteomes" id="UP000321567">
    <property type="component" value="Unassembled WGS sequence"/>
</dbReference>
<keyword evidence="2" id="KW-0813">Transport</keyword>
<dbReference type="SUPFAM" id="SSF90123">
    <property type="entry name" value="ABC transporter transmembrane region"/>
    <property type="match status" value="1"/>
</dbReference>
<dbReference type="GO" id="GO:0034040">
    <property type="term" value="F:ATPase-coupled lipid transmembrane transporter activity"/>
    <property type="evidence" value="ECO:0007669"/>
    <property type="project" value="TreeGrafter"/>
</dbReference>
<dbReference type="InterPro" id="IPR003439">
    <property type="entry name" value="ABC_transporter-like_ATP-bd"/>
</dbReference>
<dbReference type="GO" id="GO:0016887">
    <property type="term" value="F:ATP hydrolysis activity"/>
    <property type="evidence" value="ECO:0007669"/>
    <property type="project" value="InterPro"/>
</dbReference>
<feature type="transmembrane region" description="Helical" evidence="10">
    <location>
        <begin position="318"/>
        <end position="337"/>
    </location>
</feature>
<dbReference type="InterPro" id="IPR039421">
    <property type="entry name" value="Type_1_exporter"/>
</dbReference>
<dbReference type="InterPro" id="IPR003593">
    <property type="entry name" value="AAA+_ATPase"/>
</dbReference>
<dbReference type="InterPro" id="IPR011527">
    <property type="entry name" value="ABC1_TM_dom"/>
</dbReference>
<evidence type="ECO:0000256" key="1">
    <source>
        <dbReference type="ARBA" id="ARBA00004651"/>
    </source>
</evidence>
<dbReference type="FunFam" id="3.40.50.300:FF:000221">
    <property type="entry name" value="Multidrug ABC transporter ATP-binding protein"/>
    <property type="match status" value="1"/>
</dbReference>
<gene>
    <name evidence="14" type="ORF">ROR02_16540</name>
</gene>
<dbReference type="PANTHER" id="PTHR24221:SF647">
    <property type="entry name" value="BLL6336 PROTEIN"/>
    <property type="match status" value="1"/>
</dbReference>
<dbReference type="Pfam" id="PF00664">
    <property type="entry name" value="ABC_membrane"/>
    <property type="match status" value="1"/>
</dbReference>
<dbReference type="GO" id="GO:0005524">
    <property type="term" value="F:ATP binding"/>
    <property type="evidence" value="ECO:0007669"/>
    <property type="project" value="UniProtKB-KW"/>
</dbReference>
<dbReference type="InterPro" id="IPR005074">
    <property type="entry name" value="Peptidase_C39"/>
</dbReference>
<dbReference type="GO" id="GO:0008233">
    <property type="term" value="F:peptidase activity"/>
    <property type="evidence" value="ECO:0007669"/>
    <property type="project" value="InterPro"/>
</dbReference>
<dbReference type="SMART" id="SM00382">
    <property type="entry name" value="AAA"/>
    <property type="match status" value="1"/>
</dbReference>
<evidence type="ECO:0000256" key="4">
    <source>
        <dbReference type="ARBA" id="ARBA00022692"/>
    </source>
</evidence>
<keyword evidence="5" id="KW-0547">Nucleotide-binding</keyword>
<evidence type="ECO:0000256" key="3">
    <source>
        <dbReference type="ARBA" id="ARBA00022475"/>
    </source>
</evidence>
<dbReference type="GO" id="GO:0006508">
    <property type="term" value="P:proteolysis"/>
    <property type="evidence" value="ECO:0007669"/>
    <property type="project" value="InterPro"/>
</dbReference>
<feature type="domain" description="ABC transporter" evidence="11">
    <location>
        <begin position="492"/>
        <end position="727"/>
    </location>
</feature>
<dbReference type="Pfam" id="PF00005">
    <property type="entry name" value="ABC_tran"/>
    <property type="match status" value="1"/>
</dbReference>
<dbReference type="InterPro" id="IPR036640">
    <property type="entry name" value="ABC1_TM_sf"/>
</dbReference>
<evidence type="ECO:0000313" key="14">
    <source>
        <dbReference type="EMBL" id="GEO81523.1"/>
    </source>
</evidence>
<feature type="transmembrane region" description="Helical" evidence="10">
    <location>
        <begin position="178"/>
        <end position="204"/>
    </location>
</feature>
<evidence type="ECO:0000256" key="2">
    <source>
        <dbReference type="ARBA" id="ARBA00022448"/>
    </source>
</evidence>
<evidence type="ECO:0000256" key="7">
    <source>
        <dbReference type="ARBA" id="ARBA00022989"/>
    </source>
</evidence>
<dbReference type="PROSITE" id="PS50893">
    <property type="entry name" value="ABC_TRANSPORTER_2"/>
    <property type="match status" value="1"/>
</dbReference>
<dbReference type="Gene3D" id="3.90.70.10">
    <property type="entry name" value="Cysteine proteinases"/>
    <property type="match status" value="1"/>
</dbReference>
<dbReference type="GO" id="GO:0005886">
    <property type="term" value="C:plasma membrane"/>
    <property type="evidence" value="ECO:0007669"/>
    <property type="project" value="UniProtKB-SubCell"/>
</dbReference>
<evidence type="ECO:0000256" key="10">
    <source>
        <dbReference type="SAM" id="Phobius"/>
    </source>
</evidence>
<feature type="region of interest" description="Disordered" evidence="9">
    <location>
        <begin position="1"/>
        <end position="21"/>
    </location>
</feature>
<dbReference type="EMBL" id="BJZO01000039">
    <property type="protein sequence ID" value="GEO81523.1"/>
    <property type="molecule type" value="Genomic_DNA"/>
</dbReference>
<dbReference type="InterPro" id="IPR027417">
    <property type="entry name" value="P-loop_NTPase"/>
</dbReference>
<comment type="subcellular location">
    <subcellularLocation>
        <location evidence="1">Cell membrane</location>
        <topology evidence="1">Multi-pass membrane protein</topology>
    </subcellularLocation>
</comment>
<dbReference type="PROSITE" id="PS50990">
    <property type="entry name" value="PEPTIDASE_C39"/>
    <property type="match status" value="1"/>
</dbReference>
<reference evidence="14 15" key="1">
    <citation type="submission" date="2019-07" db="EMBL/GenBank/DDBJ databases">
        <title>Whole genome shotgun sequence of Rhodospirillum oryzae NBRC 107573.</title>
        <authorList>
            <person name="Hosoyama A."/>
            <person name="Uohara A."/>
            <person name="Ohji S."/>
            <person name="Ichikawa N."/>
        </authorList>
    </citation>
    <scope>NUCLEOTIDE SEQUENCE [LARGE SCALE GENOMIC DNA]</scope>
    <source>
        <strain evidence="14 15">NBRC 107573</strain>
    </source>
</reference>
<evidence type="ECO:0000256" key="9">
    <source>
        <dbReference type="SAM" id="MobiDB-lite"/>
    </source>
</evidence>
<dbReference type="GO" id="GO:0140359">
    <property type="term" value="F:ABC-type transporter activity"/>
    <property type="evidence" value="ECO:0007669"/>
    <property type="project" value="InterPro"/>
</dbReference>
<feature type="compositionally biased region" description="Polar residues" evidence="9">
    <location>
        <begin position="1"/>
        <end position="10"/>
    </location>
</feature>
<dbReference type="PANTHER" id="PTHR24221">
    <property type="entry name" value="ATP-BINDING CASSETTE SUB-FAMILY B"/>
    <property type="match status" value="1"/>
</dbReference>
<evidence type="ECO:0000259" key="13">
    <source>
        <dbReference type="PROSITE" id="PS50990"/>
    </source>
</evidence>
<name>A0A512H7U0_9PROT</name>
<dbReference type="Gene3D" id="3.40.50.300">
    <property type="entry name" value="P-loop containing nucleotide triphosphate hydrolases"/>
    <property type="match status" value="1"/>
</dbReference>
<evidence type="ECO:0000313" key="15">
    <source>
        <dbReference type="Proteomes" id="UP000321567"/>
    </source>
</evidence>
<dbReference type="SUPFAM" id="SSF52540">
    <property type="entry name" value="P-loop containing nucleoside triphosphate hydrolases"/>
    <property type="match status" value="1"/>
</dbReference>
<keyword evidence="7 10" id="KW-1133">Transmembrane helix</keyword>
<keyword evidence="4 10" id="KW-0812">Transmembrane</keyword>